<dbReference type="Proteomes" id="UP001304340">
    <property type="component" value="Chromosome"/>
</dbReference>
<evidence type="ECO:0000256" key="1">
    <source>
        <dbReference type="SAM" id="Phobius"/>
    </source>
</evidence>
<evidence type="ECO:0000313" key="2">
    <source>
        <dbReference type="EMBL" id="WPF83499.1"/>
    </source>
</evidence>
<evidence type="ECO:0000313" key="3">
    <source>
        <dbReference type="Proteomes" id="UP001304340"/>
    </source>
</evidence>
<keyword evidence="1" id="KW-0812">Transmembrane</keyword>
<sequence>MHPWGAWIGVAYIALGAWWFVDGATTLGACFAVLGIASIVVHRRRSAATTASEAPR</sequence>
<feature type="transmembrane region" description="Helical" evidence="1">
    <location>
        <begin position="6"/>
        <end position="36"/>
    </location>
</feature>
<dbReference type="EMBL" id="CP138359">
    <property type="protein sequence ID" value="WPF83499.1"/>
    <property type="molecule type" value="Genomic_DNA"/>
</dbReference>
<proteinExistence type="predicted"/>
<dbReference type="AlphaFoldDB" id="A0AAF0Z7A2"/>
<keyword evidence="1" id="KW-0472">Membrane</keyword>
<accession>A0AAF0Z7A2</accession>
<keyword evidence="3" id="KW-1185">Reference proteome</keyword>
<reference evidence="3" key="1">
    <citation type="submission" date="2023-11" db="EMBL/GenBank/DDBJ databases">
        <authorList>
            <person name="Helweg L.P."/>
            <person name="Kiel A."/>
            <person name="Hitz F."/>
            <person name="Ruckert-Reed C."/>
            <person name="Busche T."/>
            <person name="Kaltschmidt B."/>
            <person name="Kaltschmidt C."/>
        </authorList>
    </citation>
    <scope>NUCLEOTIDE SEQUENCE [LARGE SCALE GENOMIC DNA]</scope>
    <source>
        <strain evidence="3">4.1</strain>
    </source>
</reference>
<dbReference type="RefSeq" id="WP_319159843.1">
    <property type="nucleotide sequence ID" value="NZ_CP138359.1"/>
</dbReference>
<protein>
    <submittedName>
        <fullName evidence="2">Uncharacterized protein</fullName>
    </submittedName>
</protein>
<keyword evidence="1" id="KW-1133">Transmembrane helix</keyword>
<dbReference type="KEGG" id="sbil:SANBI_001182"/>
<organism evidence="2 3">
    <name type="scientific">Sanguibacter biliveldensis</name>
    <dbReference type="NCBI Taxonomy" id="3030830"/>
    <lineage>
        <taxon>Bacteria</taxon>
        <taxon>Bacillati</taxon>
        <taxon>Actinomycetota</taxon>
        <taxon>Actinomycetes</taxon>
        <taxon>Micrococcales</taxon>
        <taxon>Sanguibacteraceae</taxon>
        <taxon>Sanguibacter</taxon>
    </lineage>
</organism>
<name>A0AAF0Z7A2_9MICO</name>
<gene>
    <name evidence="2" type="ORF">SANBI_001182</name>
</gene>